<dbReference type="Gene3D" id="3.40.50.12780">
    <property type="entry name" value="N-terminal domain of ligase-like"/>
    <property type="match status" value="1"/>
</dbReference>
<dbReference type="PANTHER" id="PTHR43767">
    <property type="entry name" value="LONG-CHAIN-FATTY-ACID--COA LIGASE"/>
    <property type="match status" value="1"/>
</dbReference>
<dbReference type="InterPro" id="IPR050237">
    <property type="entry name" value="ATP-dep_AMP-bd_enzyme"/>
</dbReference>
<keyword evidence="4" id="KW-1185">Reference proteome</keyword>
<dbReference type="Proteomes" id="UP001180081">
    <property type="component" value="Unassembled WGS sequence"/>
</dbReference>
<dbReference type="InterPro" id="IPR045851">
    <property type="entry name" value="AMP-bd_C_sf"/>
</dbReference>
<organism evidence="3 4">
    <name type="scientific">Chitinimonas viridis</name>
    <dbReference type="NCBI Taxonomy" id="664880"/>
    <lineage>
        <taxon>Bacteria</taxon>
        <taxon>Pseudomonadati</taxon>
        <taxon>Pseudomonadota</taxon>
        <taxon>Betaproteobacteria</taxon>
        <taxon>Neisseriales</taxon>
        <taxon>Chitinibacteraceae</taxon>
        <taxon>Chitinimonas</taxon>
    </lineage>
</organism>
<dbReference type="PROSITE" id="PS00455">
    <property type="entry name" value="AMP_BINDING"/>
    <property type="match status" value="1"/>
</dbReference>
<dbReference type="Pfam" id="PF13193">
    <property type="entry name" value="AMP-binding_C"/>
    <property type="match status" value="1"/>
</dbReference>
<protein>
    <submittedName>
        <fullName evidence="3">Class I adenylate-forming enzyme family protein</fullName>
    </submittedName>
</protein>
<dbReference type="InterPro" id="IPR025110">
    <property type="entry name" value="AMP-bd_C"/>
</dbReference>
<dbReference type="InterPro" id="IPR042099">
    <property type="entry name" value="ANL_N_sf"/>
</dbReference>
<dbReference type="RefSeq" id="WP_290333878.1">
    <property type="nucleotide sequence ID" value="NZ_JAUFPU010000018.1"/>
</dbReference>
<feature type="domain" description="AMP-binding enzyme C-terminal" evidence="2">
    <location>
        <begin position="431"/>
        <end position="506"/>
    </location>
</feature>
<evidence type="ECO:0000313" key="4">
    <source>
        <dbReference type="Proteomes" id="UP001180081"/>
    </source>
</evidence>
<gene>
    <name evidence="3" type="ORF">QWZ03_17390</name>
</gene>
<dbReference type="Pfam" id="PF00501">
    <property type="entry name" value="AMP-binding"/>
    <property type="match status" value="1"/>
</dbReference>
<accession>A0ABT8B8H9</accession>
<dbReference type="PANTHER" id="PTHR43767:SF10">
    <property type="entry name" value="SURFACTIN SYNTHASE SUBUNIT 1"/>
    <property type="match status" value="1"/>
</dbReference>
<reference evidence="3" key="2">
    <citation type="submission" date="2023-06" db="EMBL/GenBank/DDBJ databases">
        <authorList>
            <person name="Lucena T."/>
            <person name="Sun Q."/>
        </authorList>
    </citation>
    <scope>NUCLEOTIDE SEQUENCE</scope>
    <source>
        <strain evidence="3">CECT 7703</strain>
    </source>
</reference>
<dbReference type="EMBL" id="JAUFPU010000018">
    <property type="protein sequence ID" value="MDN3578543.1"/>
    <property type="molecule type" value="Genomic_DNA"/>
</dbReference>
<dbReference type="InterPro" id="IPR020845">
    <property type="entry name" value="AMP-binding_CS"/>
</dbReference>
<sequence>MRLPGSLLQDYLARSAQQLPDKIALVYGHQRLSYAELARQSDALAHALLQAGLVRGDRVIVLADNSVASVLALWAVLKADAVVCPVSPHTRSDKLAYYLHDTGARALMADAALADQHAPLLRQSHQLACVLVDGVATQPLPGLCSHDAALAALPPGFQPPGQNLDIDLAAILYTSGSTGEPKGVMLSHRNMLAATAAINHYLGNRQDDVILAALPLSFDYGLYQLILATAVGARVLLERSHAILPQLLARARREAVTAWPLVPSVLALLAEMPLDRVGLPHLRYLSSTGAALAPGHIATAQRLFPQAQLFAMYGLTECKRCSYLPPQDLPHKPDSVGLAIPGTELWLVDEADQKLGPGQVGQLVIRGATVMRGYWNKPEATARRLRPGPLPGEQVLYTGDLCRQDEAGYLYFVARMDEVIKSRGEKVAPREVELALLAQPGVREAAVIGVPDPVWGHAIKAYVLPASGALLDVDSLLAACRRQLEPSHVPQYLSLVEQLPRTSSGKVDKTALSVADSQ</sequence>
<proteinExistence type="predicted"/>
<dbReference type="Gene3D" id="3.30.300.30">
    <property type="match status" value="1"/>
</dbReference>
<comment type="caution">
    <text evidence="3">The sequence shown here is derived from an EMBL/GenBank/DDBJ whole genome shotgun (WGS) entry which is preliminary data.</text>
</comment>
<dbReference type="SUPFAM" id="SSF56801">
    <property type="entry name" value="Acetyl-CoA synthetase-like"/>
    <property type="match status" value="1"/>
</dbReference>
<feature type="domain" description="AMP-dependent synthetase/ligase" evidence="1">
    <location>
        <begin position="13"/>
        <end position="375"/>
    </location>
</feature>
<evidence type="ECO:0000259" key="1">
    <source>
        <dbReference type="Pfam" id="PF00501"/>
    </source>
</evidence>
<name>A0ABT8B8H9_9NEIS</name>
<evidence type="ECO:0000313" key="3">
    <source>
        <dbReference type="EMBL" id="MDN3578543.1"/>
    </source>
</evidence>
<dbReference type="InterPro" id="IPR000873">
    <property type="entry name" value="AMP-dep_synth/lig_dom"/>
</dbReference>
<evidence type="ECO:0000259" key="2">
    <source>
        <dbReference type="Pfam" id="PF13193"/>
    </source>
</evidence>
<reference evidence="3" key="1">
    <citation type="journal article" date="2014" name="Int. J. Syst. Evol. Microbiol.">
        <title>Complete genome of a new Firmicutes species belonging to the dominant human colonic microbiota ('Ruminococcus bicirculans') reveals two chromosomes and a selective capacity to utilize plant glucans.</title>
        <authorList>
            <consortium name="NISC Comparative Sequencing Program"/>
            <person name="Wegmann U."/>
            <person name="Louis P."/>
            <person name="Goesmann A."/>
            <person name="Henrissat B."/>
            <person name="Duncan S.H."/>
            <person name="Flint H.J."/>
        </authorList>
    </citation>
    <scope>NUCLEOTIDE SEQUENCE</scope>
    <source>
        <strain evidence="3">CECT 7703</strain>
    </source>
</reference>